<name>A0ABD0UTP2_DENTH</name>
<feature type="region of interest" description="Disordered" evidence="1">
    <location>
        <begin position="1"/>
        <end position="22"/>
    </location>
</feature>
<sequence>MIAKAFSSSSSSSTAAAAASSPLARISPHLKLKFLRVAYQLSCHRRSRSIRGRAIEPSNDAASPQPRHGAAFLELNRSKVLVPAASPLRAI</sequence>
<accession>A0ABD0UTP2</accession>
<dbReference type="Proteomes" id="UP001552299">
    <property type="component" value="Unassembled WGS sequence"/>
</dbReference>
<reference evidence="2 3" key="1">
    <citation type="journal article" date="2024" name="Plant Biotechnol. J.">
        <title>Dendrobium thyrsiflorum genome and its molecular insights into genes involved in important horticultural traits.</title>
        <authorList>
            <person name="Chen B."/>
            <person name="Wang J.Y."/>
            <person name="Zheng P.J."/>
            <person name="Li K.L."/>
            <person name="Liang Y.M."/>
            <person name="Chen X.F."/>
            <person name="Zhang C."/>
            <person name="Zhao X."/>
            <person name="He X."/>
            <person name="Zhang G.Q."/>
            <person name="Liu Z.J."/>
            <person name="Xu Q."/>
        </authorList>
    </citation>
    <scope>NUCLEOTIDE SEQUENCE [LARGE SCALE GENOMIC DNA]</scope>
    <source>
        <strain evidence="2">GZMU011</strain>
    </source>
</reference>
<proteinExistence type="predicted"/>
<dbReference type="AlphaFoldDB" id="A0ABD0UTP2"/>
<protein>
    <submittedName>
        <fullName evidence="2">Uncharacterized protein</fullName>
    </submittedName>
</protein>
<keyword evidence="3" id="KW-1185">Reference proteome</keyword>
<organism evidence="2 3">
    <name type="scientific">Dendrobium thyrsiflorum</name>
    <name type="common">Pinecone-like raceme dendrobium</name>
    <name type="synonym">Orchid</name>
    <dbReference type="NCBI Taxonomy" id="117978"/>
    <lineage>
        <taxon>Eukaryota</taxon>
        <taxon>Viridiplantae</taxon>
        <taxon>Streptophyta</taxon>
        <taxon>Embryophyta</taxon>
        <taxon>Tracheophyta</taxon>
        <taxon>Spermatophyta</taxon>
        <taxon>Magnoliopsida</taxon>
        <taxon>Liliopsida</taxon>
        <taxon>Asparagales</taxon>
        <taxon>Orchidaceae</taxon>
        <taxon>Epidendroideae</taxon>
        <taxon>Malaxideae</taxon>
        <taxon>Dendrobiinae</taxon>
        <taxon>Dendrobium</taxon>
    </lineage>
</organism>
<evidence type="ECO:0000313" key="2">
    <source>
        <dbReference type="EMBL" id="KAL0913588.1"/>
    </source>
</evidence>
<evidence type="ECO:0000313" key="3">
    <source>
        <dbReference type="Proteomes" id="UP001552299"/>
    </source>
</evidence>
<evidence type="ECO:0000256" key="1">
    <source>
        <dbReference type="SAM" id="MobiDB-lite"/>
    </source>
</evidence>
<gene>
    <name evidence="2" type="ORF">M5K25_017059</name>
</gene>
<dbReference type="EMBL" id="JANQDX010000013">
    <property type="protein sequence ID" value="KAL0913588.1"/>
    <property type="molecule type" value="Genomic_DNA"/>
</dbReference>
<comment type="caution">
    <text evidence="2">The sequence shown here is derived from an EMBL/GenBank/DDBJ whole genome shotgun (WGS) entry which is preliminary data.</text>
</comment>